<dbReference type="GO" id="GO:0008483">
    <property type="term" value="F:transaminase activity"/>
    <property type="evidence" value="ECO:0007669"/>
    <property type="project" value="UniProtKB-KW"/>
</dbReference>
<dbReference type="InterPro" id="IPR015421">
    <property type="entry name" value="PyrdxlP-dep_Trfase_major"/>
</dbReference>
<sequence length="340" mass="38872">MLLGHGDDGYRYGQNIVADFSTNVWYGGEPAGLKEYVINSWEGVNRYPEVVSESLQHLIATHHQLPDSYIQISSGTTESIYQLAQLFATKRTTIVIPAFSEYEDACSIFDHQLEFLSWEDSLRLPRLRSEVVFICNPNNPTGQHFPDLEQWVRKNPACLFIVDEAFIDFAPYAVSLIDQIERYDNLVILRSLTKAYAIPGLRLGYIVSQPYNIEQLLRIKQPWTVNSLALAAGKFIFENYTSVQPPVFQLLNDRDIFLSQLKMNDSCALLDTSTHFFLGKTNVRNAAHLKTFLIEKHGILIRDAGNFRGLSRQHFRVATLSAEKNSLLVNALLEWKNLYY</sequence>
<accession>A0A3D8YA95</accession>
<dbReference type="Pfam" id="PF00155">
    <property type="entry name" value="Aminotran_1_2"/>
    <property type="match status" value="1"/>
</dbReference>
<dbReference type="RefSeq" id="WP_115831510.1">
    <property type="nucleotide sequence ID" value="NZ_QNUL01000010.1"/>
</dbReference>
<keyword evidence="3 5" id="KW-0808">Transferase</keyword>
<keyword evidence="2" id="KW-0663">Pyridoxal phosphate</keyword>
<dbReference type="InterPro" id="IPR004839">
    <property type="entry name" value="Aminotransferase_I/II_large"/>
</dbReference>
<keyword evidence="6" id="KW-1185">Reference proteome</keyword>
<dbReference type="OrthoDB" id="9813612at2"/>
<proteinExistence type="inferred from homology"/>
<dbReference type="PANTHER" id="PTHR42885:SF1">
    <property type="entry name" value="THREONINE-PHOSPHATE DECARBOXYLASE"/>
    <property type="match status" value="1"/>
</dbReference>
<evidence type="ECO:0000256" key="2">
    <source>
        <dbReference type="ARBA" id="ARBA00022898"/>
    </source>
</evidence>
<dbReference type="InterPro" id="IPR015424">
    <property type="entry name" value="PyrdxlP-dep_Trfase"/>
</dbReference>
<gene>
    <name evidence="5" type="ORF">DSL64_13860</name>
</gene>
<comment type="caution">
    <text evidence="5">The sequence shown here is derived from an EMBL/GenBank/DDBJ whole genome shotgun (WGS) entry which is preliminary data.</text>
</comment>
<dbReference type="GO" id="GO:0030170">
    <property type="term" value="F:pyridoxal phosphate binding"/>
    <property type="evidence" value="ECO:0007669"/>
    <property type="project" value="InterPro"/>
</dbReference>
<comment type="cofactor">
    <cofactor evidence="1 3">
        <name>pyridoxal 5'-phosphate</name>
        <dbReference type="ChEBI" id="CHEBI:597326"/>
    </cofactor>
</comment>
<evidence type="ECO:0000256" key="3">
    <source>
        <dbReference type="RuleBase" id="RU000481"/>
    </source>
</evidence>
<evidence type="ECO:0000313" key="5">
    <source>
        <dbReference type="EMBL" id="REA60624.1"/>
    </source>
</evidence>
<keyword evidence="3 5" id="KW-0032">Aminotransferase</keyword>
<dbReference type="EC" id="2.6.1.-" evidence="3"/>
<evidence type="ECO:0000256" key="1">
    <source>
        <dbReference type="ARBA" id="ARBA00001933"/>
    </source>
</evidence>
<dbReference type="PANTHER" id="PTHR42885">
    <property type="entry name" value="HISTIDINOL-PHOSPHATE AMINOTRANSFERASE-RELATED"/>
    <property type="match status" value="1"/>
</dbReference>
<protein>
    <recommendedName>
        <fullName evidence="3">Aminotransferase</fullName>
        <ecNumber evidence="3">2.6.1.-</ecNumber>
    </recommendedName>
</protein>
<dbReference type="PROSITE" id="PS00105">
    <property type="entry name" value="AA_TRANSFER_CLASS_1"/>
    <property type="match status" value="1"/>
</dbReference>
<dbReference type="Gene3D" id="3.40.640.10">
    <property type="entry name" value="Type I PLP-dependent aspartate aminotransferase-like (Major domain)"/>
    <property type="match status" value="1"/>
</dbReference>
<dbReference type="CDD" id="cd00609">
    <property type="entry name" value="AAT_like"/>
    <property type="match status" value="1"/>
</dbReference>
<dbReference type="Proteomes" id="UP000256373">
    <property type="component" value="Unassembled WGS sequence"/>
</dbReference>
<organism evidence="5 6">
    <name type="scientific">Dyadobacter luteus</name>
    <dbReference type="NCBI Taxonomy" id="2259619"/>
    <lineage>
        <taxon>Bacteria</taxon>
        <taxon>Pseudomonadati</taxon>
        <taxon>Bacteroidota</taxon>
        <taxon>Cytophagia</taxon>
        <taxon>Cytophagales</taxon>
        <taxon>Spirosomataceae</taxon>
        <taxon>Dyadobacter</taxon>
    </lineage>
</organism>
<dbReference type="InterPro" id="IPR004838">
    <property type="entry name" value="NHTrfase_class1_PyrdxlP-BS"/>
</dbReference>
<dbReference type="AlphaFoldDB" id="A0A3D8YA95"/>
<reference evidence="5 6" key="1">
    <citation type="submission" date="2018-07" db="EMBL/GenBank/DDBJ databases">
        <title>Dyadobacter roseus sp. nov., isolated from rose rhizosphere soil.</title>
        <authorList>
            <person name="Chen L."/>
        </authorList>
    </citation>
    <scope>NUCLEOTIDE SEQUENCE [LARGE SCALE GENOMIC DNA]</scope>
    <source>
        <strain evidence="5 6">RS19</strain>
    </source>
</reference>
<evidence type="ECO:0000313" key="6">
    <source>
        <dbReference type="Proteomes" id="UP000256373"/>
    </source>
</evidence>
<dbReference type="EMBL" id="QNUL01000010">
    <property type="protein sequence ID" value="REA60624.1"/>
    <property type="molecule type" value="Genomic_DNA"/>
</dbReference>
<dbReference type="SUPFAM" id="SSF53383">
    <property type="entry name" value="PLP-dependent transferases"/>
    <property type="match status" value="1"/>
</dbReference>
<comment type="similarity">
    <text evidence="3">Belongs to the class-I pyridoxal-phosphate-dependent aminotransferase family.</text>
</comment>
<evidence type="ECO:0000259" key="4">
    <source>
        <dbReference type="Pfam" id="PF00155"/>
    </source>
</evidence>
<feature type="domain" description="Aminotransferase class I/classII large" evidence="4">
    <location>
        <begin position="38"/>
        <end position="332"/>
    </location>
</feature>
<name>A0A3D8YA95_9BACT</name>
<dbReference type="Gene3D" id="3.90.1150.10">
    <property type="entry name" value="Aspartate Aminotransferase, domain 1"/>
    <property type="match status" value="1"/>
</dbReference>
<dbReference type="InterPro" id="IPR015422">
    <property type="entry name" value="PyrdxlP-dep_Trfase_small"/>
</dbReference>